<evidence type="ECO:0000313" key="5">
    <source>
        <dbReference type="Proteomes" id="UP000440004"/>
    </source>
</evidence>
<proteinExistence type="predicted"/>
<dbReference type="GO" id="GO:0031469">
    <property type="term" value="C:bacterial microcompartment"/>
    <property type="evidence" value="ECO:0007669"/>
    <property type="project" value="UniProtKB-SubCell"/>
</dbReference>
<dbReference type="Proteomes" id="UP000440004">
    <property type="component" value="Unassembled WGS sequence"/>
</dbReference>
<feature type="domain" description="BMC circularly permuted" evidence="3">
    <location>
        <begin position="1"/>
        <end position="111"/>
    </location>
</feature>
<dbReference type="InterPro" id="IPR009193">
    <property type="entry name" value="EutL_PduB"/>
</dbReference>
<comment type="subcellular location">
    <subcellularLocation>
        <location evidence="1">Bacterial microcompartment</location>
    </subcellularLocation>
</comment>
<evidence type="ECO:0000259" key="3">
    <source>
        <dbReference type="PROSITE" id="PS51931"/>
    </source>
</evidence>
<dbReference type="PIRSF" id="PIRSF012290">
    <property type="entry name" value="EutL_PduB"/>
    <property type="match status" value="1"/>
</dbReference>
<dbReference type="NCBIfam" id="NF011934">
    <property type="entry name" value="PRK15405.1"/>
    <property type="match status" value="1"/>
</dbReference>
<organism evidence="4 5">
    <name type="scientific">Alkalibaculum sporogenes</name>
    <dbReference type="NCBI Taxonomy" id="2655001"/>
    <lineage>
        <taxon>Bacteria</taxon>
        <taxon>Bacillati</taxon>
        <taxon>Bacillota</taxon>
        <taxon>Clostridia</taxon>
        <taxon>Eubacteriales</taxon>
        <taxon>Eubacteriaceae</taxon>
        <taxon>Alkalibaculum</taxon>
    </lineage>
</organism>
<sequence length="219" mass="22904">MLGDIIRANVVCQKIIPNVSEDIAKELKLKPHQKSLGLITGSIDDVTFIALDEATKSAEVEIVYAECLFSALVGNYTKLAGEAIGILAGPSPAEVKSGLEICENHIKNGAFYVNANDEGESIYLAHCISSVGTFLADLVDVPVGTAMAYCIAPPVEAIYAVDAALKAADVRVVKSYLLPPLNTCNFAGALMVGSQSACQAACDAFADACKYVVASPMSV</sequence>
<dbReference type="AlphaFoldDB" id="A0A6A7K816"/>
<gene>
    <name evidence="4" type="primary">eutL</name>
    <name evidence="4" type="ORF">GC105_06965</name>
</gene>
<dbReference type="PROSITE" id="PS51931">
    <property type="entry name" value="BMC_CP"/>
    <property type="match status" value="1"/>
</dbReference>
<evidence type="ECO:0000256" key="2">
    <source>
        <dbReference type="ARBA" id="ARBA00024446"/>
    </source>
</evidence>
<accession>A0A6A7K816</accession>
<dbReference type="InterPro" id="IPR000249">
    <property type="entry name" value="BMC_dom"/>
</dbReference>
<keyword evidence="5" id="KW-1185">Reference proteome</keyword>
<reference evidence="4 5" key="1">
    <citation type="submission" date="2019-10" db="EMBL/GenBank/DDBJ databases">
        <title>Alkalibaculum tamaniensis sp.nov., a new alkaliphilic acetogen, isolated on methoxylated aromatics from a mud volcano.</title>
        <authorList>
            <person name="Khomyakova M.A."/>
            <person name="Merkel A.Y."/>
            <person name="Bonch-Osmolovskaya E.A."/>
            <person name="Slobodkin A.I."/>
        </authorList>
    </citation>
    <scope>NUCLEOTIDE SEQUENCE [LARGE SCALE GENOMIC DNA]</scope>
    <source>
        <strain evidence="4 5">M08DMB</strain>
    </source>
</reference>
<protein>
    <submittedName>
        <fullName evidence="4">Ethanolamine utilization microcompartment protein EutL</fullName>
    </submittedName>
</protein>
<dbReference type="SUPFAM" id="SSF143414">
    <property type="entry name" value="CcmK-like"/>
    <property type="match status" value="1"/>
</dbReference>
<dbReference type="SMART" id="SM00877">
    <property type="entry name" value="BMC"/>
    <property type="match status" value="2"/>
</dbReference>
<dbReference type="InterPro" id="IPR037233">
    <property type="entry name" value="CcmK-like_sf"/>
</dbReference>
<dbReference type="EMBL" id="WHNX01000008">
    <property type="protein sequence ID" value="MPW25526.1"/>
    <property type="molecule type" value="Genomic_DNA"/>
</dbReference>
<dbReference type="InterPro" id="IPR044870">
    <property type="entry name" value="BMC_CP"/>
</dbReference>
<evidence type="ECO:0000313" key="4">
    <source>
        <dbReference type="EMBL" id="MPW25526.1"/>
    </source>
</evidence>
<evidence type="ECO:0000256" key="1">
    <source>
        <dbReference type="ARBA" id="ARBA00024322"/>
    </source>
</evidence>
<name>A0A6A7K816_9FIRM</name>
<dbReference type="Pfam" id="PF00936">
    <property type="entry name" value="BMC"/>
    <property type="match status" value="2"/>
</dbReference>
<dbReference type="Gene3D" id="3.30.70.1710">
    <property type="match status" value="2"/>
</dbReference>
<comment type="caution">
    <text evidence="4">The sequence shown here is derived from an EMBL/GenBank/DDBJ whole genome shotgun (WGS) entry which is preliminary data.</text>
</comment>
<dbReference type="RefSeq" id="WP_343029978.1">
    <property type="nucleotide sequence ID" value="NZ_WHNX01000008.1"/>
</dbReference>
<keyword evidence="2" id="KW-1283">Bacterial microcompartment</keyword>